<evidence type="ECO:0000256" key="2">
    <source>
        <dbReference type="ARBA" id="ARBA00006228"/>
    </source>
</evidence>
<evidence type="ECO:0000256" key="5">
    <source>
        <dbReference type="ARBA" id="ARBA00022989"/>
    </source>
</evidence>
<name>A0A2A3JTE5_9RHOB</name>
<evidence type="ECO:0000256" key="1">
    <source>
        <dbReference type="ARBA" id="ARBA00004651"/>
    </source>
</evidence>
<evidence type="ECO:0000256" key="7">
    <source>
        <dbReference type="SAM" id="Phobius"/>
    </source>
</evidence>
<evidence type="ECO:0000256" key="4">
    <source>
        <dbReference type="ARBA" id="ARBA00022692"/>
    </source>
</evidence>
<keyword evidence="4 7" id="KW-0812">Transmembrane</keyword>
<accession>A0A2A3JTE5</accession>
<keyword evidence="3" id="KW-1003">Cell membrane</keyword>
<dbReference type="InterPro" id="IPR002758">
    <property type="entry name" value="Cation_antiport_E"/>
</dbReference>
<dbReference type="OrthoDB" id="9807187at2"/>
<evidence type="ECO:0000256" key="6">
    <source>
        <dbReference type="ARBA" id="ARBA00023136"/>
    </source>
</evidence>
<protein>
    <submittedName>
        <fullName evidence="9">Na+/H+ antiporter subunit E</fullName>
    </submittedName>
</protein>
<feature type="transmembrane region" description="Helical" evidence="7">
    <location>
        <begin position="32"/>
        <end position="53"/>
    </location>
</feature>
<dbReference type="EMBL" id="NTHN02000015">
    <property type="protein sequence ID" value="MCT4370617.1"/>
    <property type="molecule type" value="Genomic_DNA"/>
</dbReference>
<comment type="similarity">
    <text evidence="2">Belongs to the CPA3 antiporters (TC 2.A.63) subunit E family.</text>
</comment>
<comment type="subcellular location">
    <subcellularLocation>
        <location evidence="1">Cell membrane</location>
        <topology evidence="1">Multi-pass membrane protein</topology>
    </subcellularLocation>
</comment>
<evidence type="ECO:0000256" key="3">
    <source>
        <dbReference type="ARBA" id="ARBA00022475"/>
    </source>
</evidence>
<keyword evidence="5 7" id="KW-1133">Transmembrane helix</keyword>
<dbReference type="AlphaFoldDB" id="A0A2A3JTE5"/>
<gene>
    <name evidence="8" type="ORF">CLG85_009900</name>
    <name evidence="9" type="ORF">CLG85_14445</name>
</gene>
<evidence type="ECO:0000313" key="8">
    <source>
        <dbReference type="EMBL" id="MCT4370617.1"/>
    </source>
</evidence>
<dbReference type="EMBL" id="NTHN01000230">
    <property type="protein sequence ID" value="PBD18485.1"/>
    <property type="molecule type" value="Genomic_DNA"/>
</dbReference>
<dbReference type="Pfam" id="PF01899">
    <property type="entry name" value="MNHE"/>
    <property type="match status" value="1"/>
</dbReference>
<proteinExistence type="inferred from homology"/>
<dbReference type="Proteomes" id="UP000217448">
    <property type="component" value="Unassembled WGS sequence"/>
</dbReference>
<feature type="transmembrane region" description="Helical" evidence="7">
    <location>
        <begin position="65"/>
        <end position="89"/>
    </location>
</feature>
<reference evidence="8" key="3">
    <citation type="submission" date="2024-05" db="EMBL/GenBank/DDBJ databases">
        <title>Yangia mangrovi SAOS 153D genome.</title>
        <authorList>
            <person name="Verma A."/>
            <person name="Pal Y."/>
            <person name="Sundharam S."/>
            <person name="Bisht B."/>
            <person name="Srinivasan K."/>
        </authorList>
    </citation>
    <scope>NUCLEOTIDE SEQUENCE</scope>
    <source>
        <strain evidence="8">SAOS 153D</strain>
    </source>
</reference>
<dbReference type="RefSeq" id="WP_095882889.1">
    <property type="nucleotide sequence ID" value="NZ_NTHN02000015.1"/>
</dbReference>
<reference evidence="10" key="2">
    <citation type="submission" date="2023-07" db="EMBL/GenBank/DDBJ databases">
        <title>Yangia mangrovi SAOS 153D genome.</title>
        <authorList>
            <person name="Verma A."/>
            <person name="Pal Y."/>
            <person name="Sundharam S."/>
            <person name="Bisht B."/>
            <person name="Srinivasan K."/>
        </authorList>
    </citation>
    <scope>NUCLEOTIDE SEQUENCE [LARGE SCALE GENOMIC DNA]</scope>
    <source>
        <strain evidence="10">SAOS 153D</strain>
    </source>
</reference>
<dbReference type="GO" id="GO:0005886">
    <property type="term" value="C:plasma membrane"/>
    <property type="evidence" value="ECO:0007669"/>
    <property type="project" value="UniProtKB-SubCell"/>
</dbReference>
<evidence type="ECO:0000313" key="10">
    <source>
        <dbReference type="Proteomes" id="UP000217448"/>
    </source>
</evidence>
<reference evidence="9" key="1">
    <citation type="submission" date="2017-09" db="EMBL/GenBank/DDBJ databases">
        <title>Yangia sp. SAOS 153D whole genome sequencing.</title>
        <authorList>
            <person name="Verma A."/>
            <person name="Krishnamurthi S."/>
        </authorList>
    </citation>
    <scope>NUCLEOTIDE SEQUENCE [LARGE SCALE GENOMIC DNA]</scope>
    <source>
        <strain evidence="9">SAOS 153D</strain>
    </source>
</reference>
<keyword evidence="10" id="KW-1185">Reference proteome</keyword>
<sequence length="167" mass="18838">MATRFMQRLFPHPLLSVALVVIWQLLVNEPSINSLIFGAMLGVLLPFTTAAYWPNRPQVTRPWKLIPYGLIVAWDIITANVTVAMIVLFKPNRDIRSTWVNIPLDIRTPEAITALAGTITLTPGTVSVDLSDHGHALLVHALHAEDPEKVARKIKSRYERRLKEIFE</sequence>
<evidence type="ECO:0000313" key="9">
    <source>
        <dbReference type="EMBL" id="PBD18485.1"/>
    </source>
</evidence>
<dbReference type="PIRSF" id="PIRSF019239">
    <property type="entry name" value="MrpE"/>
    <property type="match status" value="1"/>
</dbReference>
<dbReference type="NCBIfam" id="NF006518">
    <property type="entry name" value="PRK08965.1-2"/>
    <property type="match status" value="1"/>
</dbReference>
<comment type="caution">
    <text evidence="9">The sequence shown here is derived from an EMBL/GenBank/DDBJ whole genome shotgun (WGS) entry which is preliminary data.</text>
</comment>
<dbReference type="PANTHER" id="PTHR34584">
    <property type="entry name" value="NA(+)/H(+) ANTIPORTER SUBUNIT E1"/>
    <property type="match status" value="1"/>
</dbReference>
<dbReference type="GO" id="GO:0008324">
    <property type="term" value="F:monoatomic cation transmembrane transporter activity"/>
    <property type="evidence" value="ECO:0007669"/>
    <property type="project" value="InterPro"/>
</dbReference>
<dbReference type="PANTHER" id="PTHR34584:SF1">
    <property type="entry name" value="NA(+)_H(+) ANTIPORTER SUBUNIT E1"/>
    <property type="match status" value="1"/>
</dbReference>
<keyword evidence="6 7" id="KW-0472">Membrane</keyword>
<organism evidence="9">
    <name type="scientific">Alloyangia mangrovi</name>
    <dbReference type="NCBI Taxonomy" id="1779329"/>
    <lineage>
        <taxon>Bacteria</taxon>
        <taxon>Pseudomonadati</taxon>
        <taxon>Pseudomonadota</taxon>
        <taxon>Alphaproteobacteria</taxon>
        <taxon>Rhodobacterales</taxon>
        <taxon>Roseobacteraceae</taxon>
        <taxon>Alloyangia</taxon>
    </lineage>
</organism>
<feature type="transmembrane region" description="Helical" evidence="7">
    <location>
        <begin position="9"/>
        <end position="26"/>
    </location>
</feature>